<dbReference type="Proteomes" id="UP001597237">
    <property type="component" value="Unassembled WGS sequence"/>
</dbReference>
<name>A0ABW4MXU5_9CAUL</name>
<sequence length="66" mass="7958">MSDMTLFPVGARWVLLDERAFEIGQYDSQRQALEAAGDYVRRLAEPRYIMIREDEWKERLLRPSRR</sequence>
<reference evidence="2" key="1">
    <citation type="journal article" date="2019" name="Int. J. Syst. Evol. Microbiol.">
        <title>The Global Catalogue of Microorganisms (GCM) 10K type strain sequencing project: providing services to taxonomists for standard genome sequencing and annotation.</title>
        <authorList>
            <consortium name="The Broad Institute Genomics Platform"/>
            <consortium name="The Broad Institute Genome Sequencing Center for Infectious Disease"/>
            <person name="Wu L."/>
            <person name="Ma J."/>
        </authorList>
    </citation>
    <scope>NUCLEOTIDE SEQUENCE [LARGE SCALE GENOMIC DNA]</scope>
    <source>
        <strain evidence="2">DFY28</strain>
    </source>
</reference>
<comment type="caution">
    <text evidence="1">The sequence shown here is derived from an EMBL/GenBank/DDBJ whole genome shotgun (WGS) entry which is preliminary data.</text>
</comment>
<accession>A0ABW4MXU5</accession>
<dbReference type="EMBL" id="JBHUEY010000001">
    <property type="protein sequence ID" value="MFD1782757.1"/>
    <property type="molecule type" value="Genomic_DNA"/>
</dbReference>
<protein>
    <recommendedName>
        <fullName evidence="3">DUF2188 domain-containing protein</fullName>
    </recommendedName>
</protein>
<keyword evidence="2" id="KW-1185">Reference proteome</keyword>
<organism evidence="1 2">
    <name type="scientific">Phenylobacterium terrae</name>
    <dbReference type="NCBI Taxonomy" id="2665495"/>
    <lineage>
        <taxon>Bacteria</taxon>
        <taxon>Pseudomonadati</taxon>
        <taxon>Pseudomonadota</taxon>
        <taxon>Alphaproteobacteria</taxon>
        <taxon>Caulobacterales</taxon>
        <taxon>Caulobacteraceae</taxon>
        <taxon>Phenylobacterium</taxon>
    </lineage>
</organism>
<dbReference type="RefSeq" id="WP_377282711.1">
    <property type="nucleotide sequence ID" value="NZ_JBHRSI010000007.1"/>
</dbReference>
<evidence type="ECO:0008006" key="3">
    <source>
        <dbReference type="Google" id="ProtNLM"/>
    </source>
</evidence>
<gene>
    <name evidence="1" type="ORF">ACFSC0_05080</name>
</gene>
<evidence type="ECO:0000313" key="2">
    <source>
        <dbReference type="Proteomes" id="UP001597237"/>
    </source>
</evidence>
<proteinExistence type="predicted"/>
<evidence type="ECO:0000313" key="1">
    <source>
        <dbReference type="EMBL" id="MFD1782757.1"/>
    </source>
</evidence>